<comment type="similarity">
    <text evidence="1">Belongs to the TPPP family.</text>
</comment>
<dbReference type="InterPro" id="IPR008907">
    <property type="entry name" value="TPP/p25"/>
</dbReference>
<name>A0A7S1X876_9CHLO</name>
<dbReference type="InterPro" id="IPR011992">
    <property type="entry name" value="EF-hand-dom_pair"/>
</dbReference>
<sequence length="156" mass="17125">MHAAVDNSSSPPTSASSASPSAKSAAKSWSDKWKQLSKDEVILERRLEAVYVSFSKFNKWDGAQMITSQSCDGMAASRFLRLCKSAGLLTGNITAGRINYLFNKNLDVKTSSVLMTFAQFVCALAAVAEEKKMNRTQVFDAVLKLNIENRICVHHS</sequence>
<dbReference type="SUPFAM" id="SSF47473">
    <property type="entry name" value="EF-hand"/>
    <property type="match status" value="1"/>
</dbReference>
<evidence type="ECO:0000256" key="1">
    <source>
        <dbReference type="ARBA" id="ARBA00010994"/>
    </source>
</evidence>
<gene>
    <name evidence="3" type="ORF">TCHU04912_LOCUS18753</name>
</gene>
<feature type="region of interest" description="Disordered" evidence="2">
    <location>
        <begin position="1"/>
        <end position="29"/>
    </location>
</feature>
<dbReference type="GO" id="GO:0015631">
    <property type="term" value="F:tubulin binding"/>
    <property type="evidence" value="ECO:0007669"/>
    <property type="project" value="InterPro"/>
</dbReference>
<organism evidence="3">
    <name type="scientific">Tetraselmis chuii</name>
    <dbReference type="NCBI Taxonomy" id="63592"/>
    <lineage>
        <taxon>Eukaryota</taxon>
        <taxon>Viridiplantae</taxon>
        <taxon>Chlorophyta</taxon>
        <taxon>core chlorophytes</taxon>
        <taxon>Chlorodendrophyceae</taxon>
        <taxon>Chlorodendrales</taxon>
        <taxon>Chlorodendraceae</taxon>
        <taxon>Tetraselmis</taxon>
    </lineage>
</organism>
<protein>
    <submittedName>
        <fullName evidence="3">Uncharacterized protein</fullName>
    </submittedName>
</protein>
<evidence type="ECO:0000313" key="3">
    <source>
        <dbReference type="EMBL" id="CAD9216509.1"/>
    </source>
</evidence>
<dbReference type="Gene3D" id="1.10.238.10">
    <property type="entry name" value="EF-hand"/>
    <property type="match status" value="1"/>
</dbReference>
<feature type="compositionally biased region" description="Low complexity" evidence="2">
    <location>
        <begin position="8"/>
        <end position="28"/>
    </location>
</feature>
<proteinExistence type="inferred from homology"/>
<evidence type="ECO:0000256" key="2">
    <source>
        <dbReference type="SAM" id="MobiDB-lite"/>
    </source>
</evidence>
<reference evidence="3" key="1">
    <citation type="submission" date="2021-01" db="EMBL/GenBank/DDBJ databases">
        <authorList>
            <person name="Corre E."/>
            <person name="Pelletier E."/>
            <person name="Niang G."/>
            <person name="Scheremetjew M."/>
            <person name="Finn R."/>
            <person name="Kale V."/>
            <person name="Holt S."/>
            <person name="Cochrane G."/>
            <person name="Meng A."/>
            <person name="Brown T."/>
            <person name="Cohen L."/>
        </authorList>
    </citation>
    <scope>NUCLEOTIDE SEQUENCE</scope>
    <source>
        <strain evidence="3">PLY429</strain>
    </source>
</reference>
<dbReference type="AlphaFoldDB" id="A0A7S1X876"/>
<dbReference type="GO" id="GO:0046785">
    <property type="term" value="P:microtubule polymerization"/>
    <property type="evidence" value="ECO:0007669"/>
    <property type="project" value="InterPro"/>
</dbReference>
<accession>A0A7S1X876</accession>
<dbReference type="EMBL" id="HBGG01035910">
    <property type="protein sequence ID" value="CAD9216509.1"/>
    <property type="molecule type" value="Transcribed_RNA"/>
</dbReference>
<dbReference type="Pfam" id="PF05517">
    <property type="entry name" value="p25-alpha"/>
    <property type="match status" value="1"/>
</dbReference>